<accession>A0A8J4Q2M9</accession>
<evidence type="ECO:0000313" key="3">
    <source>
        <dbReference type="Proteomes" id="UP000695562"/>
    </source>
</evidence>
<keyword evidence="1" id="KW-0472">Membrane</keyword>
<reference evidence="2" key="1">
    <citation type="submission" date="2020-01" db="EMBL/GenBank/DDBJ databases">
        <title>Development of genomics and gene disruption for Polysphondylium violaceum indicates a role for the polyketide synthase stlB in stalk morphogenesis.</title>
        <authorList>
            <person name="Narita B."/>
            <person name="Kawabe Y."/>
            <person name="Kin K."/>
            <person name="Saito T."/>
            <person name="Gibbs R."/>
            <person name="Kuspa A."/>
            <person name="Muzny D."/>
            <person name="Queller D."/>
            <person name="Richards S."/>
            <person name="Strassman J."/>
            <person name="Sucgang R."/>
            <person name="Worley K."/>
            <person name="Schaap P."/>
        </authorList>
    </citation>
    <scope>NUCLEOTIDE SEQUENCE</scope>
    <source>
        <strain evidence="2">QSvi11</strain>
    </source>
</reference>
<keyword evidence="3" id="KW-1185">Reference proteome</keyword>
<protein>
    <submittedName>
        <fullName evidence="2">Uncharacterized protein</fullName>
    </submittedName>
</protein>
<dbReference type="AlphaFoldDB" id="A0A8J4Q2M9"/>
<sequence>MTGTLDNRFYIIDIESGNILKEFDMSKNLYFQSPHIKVGFFDAIKGHFYLALSFRNDSILLNKFSADDFKILHQVMIIRDSFYLQNNVIGINHERNGLYLVSAKHTYKFNLHDLFMQYKKPIPSCHSYSSVFHSESEIILTCYSPDKPSRLIFFNESIGGNGEFREVDLGIMIPKSIVHLEKWNVVLVPNNQMDDLSESLITLFIGDHKHIFSLGYYGLSQIGISNGKSHALFTFKNLGVLVQYKENRLHVNDVSNLGPFYITSAIYNQHLDKIILGTNSSTILSVSFKIPHDQKEADKHSTNSHKHRSHPLEWWKILFIVIGGLVSLGLIGYGIKKFKYGYSSSILDKMIIVNDKAYSDNPPTRPPSINYILKDGEKYEL</sequence>
<name>A0A8J4Q2M9_9MYCE</name>
<dbReference type="Proteomes" id="UP000695562">
    <property type="component" value="Unassembled WGS sequence"/>
</dbReference>
<proteinExistence type="predicted"/>
<evidence type="ECO:0000256" key="1">
    <source>
        <dbReference type="SAM" id="Phobius"/>
    </source>
</evidence>
<comment type="caution">
    <text evidence="2">The sequence shown here is derived from an EMBL/GenBank/DDBJ whole genome shotgun (WGS) entry which is preliminary data.</text>
</comment>
<keyword evidence="1" id="KW-0812">Transmembrane</keyword>
<keyword evidence="1" id="KW-1133">Transmembrane helix</keyword>
<evidence type="ECO:0000313" key="2">
    <source>
        <dbReference type="EMBL" id="KAF2078170.1"/>
    </source>
</evidence>
<dbReference type="EMBL" id="AJWJ01000010">
    <property type="protein sequence ID" value="KAF2078170.1"/>
    <property type="molecule type" value="Genomic_DNA"/>
</dbReference>
<feature type="transmembrane region" description="Helical" evidence="1">
    <location>
        <begin position="314"/>
        <end position="335"/>
    </location>
</feature>
<gene>
    <name evidence="2" type="ORF">CYY_000554</name>
</gene>
<organism evidence="2 3">
    <name type="scientific">Polysphondylium violaceum</name>
    <dbReference type="NCBI Taxonomy" id="133409"/>
    <lineage>
        <taxon>Eukaryota</taxon>
        <taxon>Amoebozoa</taxon>
        <taxon>Evosea</taxon>
        <taxon>Eumycetozoa</taxon>
        <taxon>Dictyostelia</taxon>
        <taxon>Dictyosteliales</taxon>
        <taxon>Dictyosteliaceae</taxon>
        <taxon>Polysphondylium</taxon>
    </lineage>
</organism>